<gene>
    <name evidence="7" type="ORF">CVD27_25240</name>
</gene>
<dbReference type="OrthoDB" id="9799825at2"/>
<dbReference type="SUPFAM" id="SSF88659">
    <property type="entry name" value="Sigma3 and sigma4 domains of RNA polymerase sigma factors"/>
    <property type="match status" value="2"/>
</dbReference>
<accession>A0A2N5H7H8</accession>
<dbReference type="NCBIfam" id="TIGR02479">
    <property type="entry name" value="FliA_WhiG"/>
    <property type="match status" value="1"/>
</dbReference>
<dbReference type="InterPro" id="IPR007630">
    <property type="entry name" value="RNA_pol_sigma70_r4"/>
</dbReference>
<comment type="caution">
    <text evidence="7">The sequence shown here is derived from an EMBL/GenBank/DDBJ whole genome shotgun (WGS) entry which is preliminary data.</text>
</comment>
<dbReference type="NCBIfam" id="TIGR02937">
    <property type="entry name" value="sigma70-ECF"/>
    <property type="match status" value="1"/>
</dbReference>
<keyword evidence="3" id="KW-0238">DNA-binding</keyword>
<feature type="domain" description="RNA polymerase sigma-70 region 4" evidence="6">
    <location>
        <begin position="187"/>
        <end position="235"/>
    </location>
</feature>
<evidence type="ECO:0000256" key="4">
    <source>
        <dbReference type="ARBA" id="ARBA00023163"/>
    </source>
</evidence>
<keyword evidence="8" id="KW-1185">Reference proteome</keyword>
<dbReference type="GO" id="GO:0006352">
    <property type="term" value="P:DNA-templated transcription initiation"/>
    <property type="evidence" value="ECO:0007669"/>
    <property type="project" value="InterPro"/>
</dbReference>
<evidence type="ECO:0000256" key="3">
    <source>
        <dbReference type="ARBA" id="ARBA00023125"/>
    </source>
</evidence>
<organism evidence="7 8">
    <name type="scientific">Neobacillus cucumis</name>
    <dbReference type="NCBI Taxonomy" id="1740721"/>
    <lineage>
        <taxon>Bacteria</taxon>
        <taxon>Bacillati</taxon>
        <taxon>Bacillota</taxon>
        <taxon>Bacilli</taxon>
        <taxon>Bacillales</taxon>
        <taxon>Bacillaceae</taxon>
        <taxon>Neobacillus</taxon>
    </lineage>
</organism>
<dbReference type="PIRSF" id="PIRSF000770">
    <property type="entry name" value="RNA_pol_sigma-SigE/K"/>
    <property type="match status" value="1"/>
</dbReference>
<evidence type="ECO:0000259" key="5">
    <source>
        <dbReference type="Pfam" id="PF04542"/>
    </source>
</evidence>
<dbReference type="GO" id="GO:0003677">
    <property type="term" value="F:DNA binding"/>
    <property type="evidence" value="ECO:0007669"/>
    <property type="project" value="UniProtKB-KW"/>
</dbReference>
<dbReference type="PANTHER" id="PTHR30385">
    <property type="entry name" value="SIGMA FACTOR F FLAGELLAR"/>
    <property type="match status" value="1"/>
</dbReference>
<evidence type="ECO:0000256" key="1">
    <source>
        <dbReference type="ARBA" id="ARBA00023015"/>
    </source>
</evidence>
<keyword evidence="1" id="KW-0805">Transcription regulation</keyword>
<evidence type="ECO:0000313" key="8">
    <source>
        <dbReference type="Proteomes" id="UP000234950"/>
    </source>
</evidence>
<evidence type="ECO:0000256" key="2">
    <source>
        <dbReference type="ARBA" id="ARBA00023082"/>
    </source>
</evidence>
<dbReference type="Pfam" id="PF04545">
    <property type="entry name" value="Sigma70_r4"/>
    <property type="match status" value="1"/>
</dbReference>
<dbReference type="EMBL" id="PGVE01000095">
    <property type="protein sequence ID" value="PLS01472.1"/>
    <property type="molecule type" value="Genomic_DNA"/>
</dbReference>
<dbReference type="GO" id="GO:0016987">
    <property type="term" value="F:sigma factor activity"/>
    <property type="evidence" value="ECO:0007669"/>
    <property type="project" value="UniProtKB-KW"/>
</dbReference>
<dbReference type="PRINTS" id="PR00046">
    <property type="entry name" value="SIGMA70FCT"/>
</dbReference>
<dbReference type="CDD" id="cd06171">
    <property type="entry name" value="Sigma70_r4"/>
    <property type="match status" value="1"/>
</dbReference>
<dbReference type="Gene3D" id="1.10.1740.10">
    <property type="match status" value="1"/>
</dbReference>
<name>A0A2N5H7H8_9BACI</name>
<dbReference type="Proteomes" id="UP000234950">
    <property type="component" value="Unassembled WGS sequence"/>
</dbReference>
<keyword evidence="2" id="KW-0731">Sigma factor</keyword>
<proteinExistence type="predicted"/>
<dbReference type="Pfam" id="PF04542">
    <property type="entry name" value="Sigma70_r2"/>
    <property type="match status" value="1"/>
</dbReference>
<dbReference type="GO" id="GO:0003899">
    <property type="term" value="F:DNA-directed RNA polymerase activity"/>
    <property type="evidence" value="ECO:0007669"/>
    <property type="project" value="InterPro"/>
</dbReference>
<dbReference type="InterPro" id="IPR012845">
    <property type="entry name" value="RNA_pol_sigma_FliA_WhiG"/>
</dbReference>
<dbReference type="InterPro" id="IPR013324">
    <property type="entry name" value="RNA_pol_sigma_r3/r4-like"/>
</dbReference>
<keyword evidence="4" id="KW-0804">Transcription</keyword>
<sequence length="242" mass="28683">MKEGDHVSQQLEETLFHEYLPLVHKIVKKTKRTLPHHVEEDELLSFGMMGLLDAFRKFDQRENVKFETYATQRIRGEIYDGLRRIDPLSRTLRKKEKEVRNAYQLLEQQLFRRPTEREVSEHLQISETEYKDIVLQASFEKQESLYEPVENGGESQLKIDLLSDPLLNEQSIIVEEKERKEFLASLIDQLPEREKIILSLLYYENLSMSEVGEILGLHKSRISQLHAKVIKKLKKEFDKELF</sequence>
<dbReference type="SUPFAM" id="SSF88946">
    <property type="entry name" value="Sigma2 domain of RNA polymerase sigma factors"/>
    <property type="match status" value="1"/>
</dbReference>
<dbReference type="InterPro" id="IPR000943">
    <property type="entry name" value="RNA_pol_sigma70"/>
</dbReference>
<dbReference type="InterPro" id="IPR007627">
    <property type="entry name" value="RNA_pol_sigma70_r2"/>
</dbReference>
<protein>
    <submittedName>
        <fullName evidence="7">FliA/WhiG family RNA polymerase sigma factor</fullName>
    </submittedName>
</protein>
<reference evidence="7 8" key="1">
    <citation type="submission" date="2017-11" db="EMBL/GenBank/DDBJ databases">
        <title>Comparitive Functional Genomics of Dry Heat Resistant strains isolated from the Viking Spacecraft.</title>
        <authorList>
            <person name="Seuylemezian A."/>
            <person name="Cooper K."/>
            <person name="Vaishampayan P."/>
        </authorList>
    </citation>
    <scope>NUCLEOTIDE SEQUENCE [LARGE SCALE GENOMIC DNA]</scope>
    <source>
        <strain evidence="7 8">V32-6</strain>
    </source>
</reference>
<dbReference type="InterPro" id="IPR013325">
    <property type="entry name" value="RNA_pol_sigma_r2"/>
</dbReference>
<evidence type="ECO:0000313" key="7">
    <source>
        <dbReference type="EMBL" id="PLS01472.1"/>
    </source>
</evidence>
<dbReference type="AlphaFoldDB" id="A0A2N5H7H8"/>
<dbReference type="Gene3D" id="1.20.140.160">
    <property type="match status" value="1"/>
</dbReference>
<evidence type="ECO:0000259" key="6">
    <source>
        <dbReference type="Pfam" id="PF04545"/>
    </source>
</evidence>
<dbReference type="PANTHER" id="PTHR30385:SF7">
    <property type="entry name" value="RNA POLYMERASE SIGMA FACTOR FLIA"/>
    <property type="match status" value="1"/>
</dbReference>
<dbReference type="InterPro" id="IPR014284">
    <property type="entry name" value="RNA_pol_sigma-70_dom"/>
</dbReference>
<feature type="domain" description="RNA polymerase sigma-70 region 2" evidence="5">
    <location>
        <begin position="15"/>
        <end position="84"/>
    </location>
</feature>